<dbReference type="SUPFAM" id="SSF52172">
    <property type="entry name" value="CheY-like"/>
    <property type="match status" value="1"/>
</dbReference>
<dbReference type="InterPro" id="IPR036097">
    <property type="entry name" value="HisK_dim/P_sf"/>
</dbReference>
<dbReference type="SMART" id="SM00387">
    <property type="entry name" value="HATPase_c"/>
    <property type="match status" value="1"/>
</dbReference>
<feature type="modified residue" description="4-aspartylphosphate" evidence="2">
    <location>
        <position position="606"/>
    </location>
</feature>
<feature type="domain" description="Histidine kinase" evidence="3">
    <location>
        <begin position="217"/>
        <end position="442"/>
    </location>
</feature>
<dbReference type="Pfam" id="PF00072">
    <property type="entry name" value="Response_reg"/>
    <property type="match status" value="1"/>
</dbReference>
<dbReference type="Pfam" id="PF00512">
    <property type="entry name" value="HisKA"/>
    <property type="match status" value="1"/>
</dbReference>
<dbReference type="InterPro" id="IPR001789">
    <property type="entry name" value="Sig_transdc_resp-reg_receiver"/>
</dbReference>
<feature type="domain" description="Response regulatory" evidence="4">
    <location>
        <begin position="557"/>
        <end position="696"/>
    </location>
</feature>
<dbReference type="PROSITE" id="PS50109">
    <property type="entry name" value="HIS_KIN"/>
    <property type="match status" value="1"/>
</dbReference>
<dbReference type="Proteomes" id="UP000785679">
    <property type="component" value="Unassembled WGS sequence"/>
</dbReference>
<keyword evidence="1 2" id="KW-0597">Phosphoprotein</keyword>
<dbReference type="SUPFAM" id="SSF55874">
    <property type="entry name" value="ATPase domain of HSP90 chaperone/DNA topoisomerase II/histidine kinase"/>
    <property type="match status" value="1"/>
</dbReference>
<dbReference type="InterPro" id="IPR036890">
    <property type="entry name" value="HATPase_C_sf"/>
</dbReference>
<dbReference type="PANTHER" id="PTHR43719:SF28">
    <property type="entry name" value="PEROXIDE STRESS-ACTIVATED HISTIDINE KINASE MAK1-RELATED"/>
    <property type="match status" value="1"/>
</dbReference>
<sequence>MVGAVNSVEYSLGEIDYDLVIAILGISILKVETNKVNNQYLNIINDKSIQIRRTFESTLDLLPHGVIIFDKATQRFTLFNQMIKRYIFGESSTGLPQNYHEVQDNGALVDKLKGYTIREVESQSTDANSDCISDNSKKSSGNGAERTFTNMWDYLQQANKFYGQDFIFKSKSPKTYIQVIAQGIKSNQQQIVFCTDITKLKRIEKKSQKIRSNFFSAVAHELRTPLNSIGPIIKIALSALLKSNQLQDKDKVVNLLNIALNSSVHLQSVIEDALDMSRIENSKFTLNYEMFDIRDLINEVEGIMGFQVEQKGVALTHQVSQLVPKSIFSDQKRIKQVLFNLLGNAYKFTFKGRIEIKVEYYPATQILETSIIDTGVGMNEKDLKKLFQFFGKLEKDKDINKNGMGLGLNISKMIIKQLGGNFEVKSKRGEGSEFIFRIPLGLEQNSKGNERIELSLGSSDKTSQGQLQRRNSQINFQAKEKLQYAARKLETQAIKLEEFDQPPTSLATLEDDCPVFHFASLQNIAVGSGSIKQLDFSHLKIADNFISECQENTKKWKVLIVDDSAYNLFVLEEVLKEVDASLEVQTALNGQICLNKFDGQDIIFMDLQMPVLDGYQTVVRLNEKHQNGEISLNNTSIIALSAISENQFYQSLAHYKNCNFHSFSKQHSFNNFINLLYIVEKPVQFNLIKDKIESIKIQRSLQ</sequence>
<dbReference type="InterPro" id="IPR004358">
    <property type="entry name" value="Sig_transdc_His_kin-like_C"/>
</dbReference>
<dbReference type="EMBL" id="RRYP01003443">
    <property type="protein sequence ID" value="TNV83797.1"/>
    <property type="molecule type" value="Genomic_DNA"/>
</dbReference>
<keyword evidence="6" id="KW-1185">Reference proteome</keyword>
<dbReference type="SUPFAM" id="SSF47384">
    <property type="entry name" value="Homodimeric domain of signal transducing histidine kinase"/>
    <property type="match status" value="1"/>
</dbReference>
<dbReference type="PANTHER" id="PTHR43719">
    <property type="entry name" value="TWO-COMPONENT HISTIDINE KINASE"/>
    <property type="match status" value="1"/>
</dbReference>
<evidence type="ECO:0008006" key="7">
    <source>
        <dbReference type="Google" id="ProtNLM"/>
    </source>
</evidence>
<dbReference type="InterPro" id="IPR050956">
    <property type="entry name" value="2C_system_His_kinase"/>
</dbReference>
<dbReference type="Gene3D" id="1.10.287.130">
    <property type="match status" value="1"/>
</dbReference>
<proteinExistence type="predicted"/>
<dbReference type="AlphaFoldDB" id="A0A8J8NXE3"/>
<organism evidence="5 6">
    <name type="scientific">Halteria grandinella</name>
    <dbReference type="NCBI Taxonomy" id="5974"/>
    <lineage>
        <taxon>Eukaryota</taxon>
        <taxon>Sar</taxon>
        <taxon>Alveolata</taxon>
        <taxon>Ciliophora</taxon>
        <taxon>Intramacronucleata</taxon>
        <taxon>Spirotrichea</taxon>
        <taxon>Stichotrichia</taxon>
        <taxon>Sporadotrichida</taxon>
        <taxon>Halteriidae</taxon>
        <taxon>Halteria</taxon>
    </lineage>
</organism>
<dbReference type="CDD" id="cd00082">
    <property type="entry name" value="HisKA"/>
    <property type="match status" value="1"/>
</dbReference>
<reference evidence="5" key="1">
    <citation type="submission" date="2019-06" db="EMBL/GenBank/DDBJ databases">
        <authorList>
            <person name="Zheng W."/>
        </authorList>
    </citation>
    <scope>NUCLEOTIDE SEQUENCE</scope>
    <source>
        <strain evidence="5">QDHG01</strain>
    </source>
</reference>
<evidence type="ECO:0000313" key="6">
    <source>
        <dbReference type="Proteomes" id="UP000785679"/>
    </source>
</evidence>
<evidence type="ECO:0000256" key="1">
    <source>
        <dbReference type="ARBA" id="ARBA00022553"/>
    </source>
</evidence>
<accession>A0A8J8NXE3</accession>
<dbReference type="OrthoDB" id="10266508at2759"/>
<protein>
    <recommendedName>
        <fullName evidence="7">Histidine kinase</fullName>
    </recommendedName>
</protein>
<evidence type="ECO:0000256" key="2">
    <source>
        <dbReference type="PROSITE-ProRule" id="PRU00169"/>
    </source>
</evidence>
<dbReference type="FunFam" id="3.30.565.10:FF:000010">
    <property type="entry name" value="Sensor histidine kinase RcsC"/>
    <property type="match status" value="1"/>
</dbReference>
<dbReference type="PRINTS" id="PR00344">
    <property type="entry name" value="BCTRLSENSOR"/>
</dbReference>
<dbReference type="Gene3D" id="3.40.50.2300">
    <property type="match status" value="1"/>
</dbReference>
<dbReference type="InterPro" id="IPR011006">
    <property type="entry name" value="CheY-like_superfamily"/>
</dbReference>
<evidence type="ECO:0000259" key="4">
    <source>
        <dbReference type="PROSITE" id="PS50110"/>
    </source>
</evidence>
<dbReference type="PROSITE" id="PS50110">
    <property type="entry name" value="RESPONSE_REGULATORY"/>
    <property type="match status" value="1"/>
</dbReference>
<comment type="caution">
    <text evidence="5">The sequence shown here is derived from an EMBL/GenBank/DDBJ whole genome shotgun (WGS) entry which is preliminary data.</text>
</comment>
<evidence type="ECO:0000313" key="5">
    <source>
        <dbReference type="EMBL" id="TNV83797.1"/>
    </source>
</evidence>
<dbReference type="InterPro" id="IPR003661">
    <property type="entry name" value="HisK_dim/P_dom"/>
</dbReference>
<dbReference type="SMART" id="SM00388">
    <property type="entry name" value="HisKA"/>
    <property type="match status" value="1"/>
</dbReference>
<dbReference type="InterPro" id="IPR003594">
    <property type="entry name" value="HATPase_dom"/>
</dbReference>
<name>A0A8J8NXE3_HALGN</name>
<dbReference type="CDD" id="cd17546">
    <property type="entry name" value="REC_hyHK_CKI1_RcsC-like"/>
    <property type="match status" value="1"/>
</dbReference>
<gene>
    <name evidence="5" type="ORF">FGO68_gene5904</name>
</gene>
<dbReference type="SMART" id="SM00448">
    <property type="entry name" value="REC"/>
    <property type="match status" value="1"/>
</dbReference>
<evidence type="ECO:0000259" key="3">
    <source>
        <dbReference type="PROSITE" id="PS50109"/>
    </source>
</evidence>
<dbReference type="InterPro" id="IPR005467">
    <property type="entry name" value="His_kinase_dom"/>
</dbReference>
<dbReference type="GO" id="GO:0000155">
    <property type="term" value="F:phosphorelay sensor kinase activity"/>
    <property type="evidence" value="ECO:0007669"/>
    <property type="project" value="InterPro"/>
</dbReference>
<dbReference type="Pfam" id="PF02518">
    <property type="entry name" value="HATPase_c"/>
    <property type="match status" value="1"/>
</dbReference>
<dbReference type="Gene3D" id="3.30.565.10">
    <property type="entry name" value="Histidine kinase-like ATPase, C-terminal domain"/>
    <property type="match status" value="1"/>
</dbReference>